<evidence type="ECO:0000313" key="2">
    <source>
        <dbReference type="Proteomes" id="UP000054683"/>
    </source>
</evidence>
<dbReference type="Proteomes" id="UP000054683">
    <property type="component" value="Unassembled WGS sequence"/>
</dbReference>
<dbReference type="InterPro" id="IPR011051">
    <property type="entry name" value="RmlC_Cupin_sf"/>
</dbReference>
<protein>
    <recommendedName>
        <fullName evidence="3">Quercetin 2,3-dioxygenase</fullName>
    </recommendedName>
</protein>
<dbReference type="Gene3D" id="2.60.120.10">
    <property type="entry name" value="Jelly Rolls"/>
    <property type="match status" value="1"/>
</dbReference>
<accession>A0A158GYN2</accession>
<dbReference type="EMBL" id="FCOK02000022">
    <property type="protein sequence ID" value="SAL37166.1"/>
    <property type="molecule type" value="Genomic_DNA"/>
</dbReference>
<evidence type="ECO:0008006" key="3">
    <source>
        <dbReference type="Google" id="ProtNLM"/>
    </source>
</evidence>
<dbReference type="OrthoDB" id="7376579at2"/>
<reference evidence="1 2" key="1">
    <citation type="submission" date="2016-01" db="EMBL/GenBank/DDBJ databases">
        <authorList>
            <person name="Oliw E.H."/>
        </authorList>
    </citation>
    <scope>NUCLEOTIDE SEQUENCE [LARGE SCALE GENOMIC DNA]</scope>
    <source>
        <strain evidence="1">LMG 27134</strain>
    </source>
</reference>
<dbReference type="InterPro" id="IPR014710">
    <property type="entry name" value="RmlC-like_jellyroll"/>
</dbReference>
<dbReference type="SUPFAM" id="SSF51182">
    <property type="entry name" value="RmlC-like cupins"/>
    <property type="match status" value="2"/>
</dbReference>
<proteinExistence type="predicted"/>
<dbReference type="AlphaFoldDB" id="A0A158GYN2"/>
<evidence type="ECO:0000313" key="1">
    <source>
        <dbReference type="EMBL" id="SAL37166.1"/>
    </source>
</evidence>
<name>A0A158GYN2_9BURK</name>
<organism evidence="1 2">
    <name type="scientific">Caballeronia udeis</name>
    <dbReference type="NCBI Taxonomy" id="1232866"/>
    <lineage>
        <taxon>Bacteria</taxon>
        <taxon>Pseudomonadati</taxon>
        <taxon>Pseudomonadota</taxon>
        <taxon>Betaproteobacteria</taxon>
        <taxon>Burkholderiales</taxon>
        <taxon>Burkholderiaceae</taxon>
        <taxon>Caballeronia</taxon>
    </lineage>
</organism>
<dbReference type="RefSeq" id="WP_156528882.1">
    <property type="nucleotide sequence ID" value="NZ_FCOK02000022.1"/>
</dbReference>
<sequence>MKITHANEVEWTAVSNHRGGQIEFKTLLIGTEGAPDNYYLSLYKAFADFVAPVHRHNFDQVRMGISGKLNYGRQKDILPGEIGYFPEGQHYGPQAQEPNGDCVGLIVQFGGASGHGFMSQRQLREGFKALSQVGTFIEGTFHRAEDARAAQTARNRDGYEAIWESVNGRSIQYVQPRYRAPIHLQPDGFAWQAATGGNRGVLLKPLGTFTERSIELSQLKLSSSAIHDLPLRAGIRLLYVLSGSGACNGNVWTAGTAIEIAPDENVSLIALEESTLFVLGLPIFSRNDHPAAPAPREALA</sequence>
<gene>
    <name evidence="1" type="ORF">AWB69_03603</name>
</gene>